<accession>A0A2M4D1Z4</accession>
<protein>
    <submittedName>
        <fullName evidence="1">Putative secreted protein</fullName>
    </submittedName>
</protein>
<organism evidence="1">
    <name type="scientific">Anopheles darlingi</name>
    <name type="common">Mosquito</name>
    <dbReference type="NCBI Taxonomy" id="43151"/>
    <lineage>
        <taxon>Eukaryota</taxon>
        <taxon>Metazoa</taxon>
        <taxon>Ecdysozoa</taxon>
        <taxon>Arthropoda</taxon>
        <taxon>Hexapoda</taxon>
        <taxon>Insecta</taxon>
        <taxon>Pterygota</taxon>
        <taxon>Neoptera</taxon>
        <taxon>Endopterygota</taxon>
        <taxon>Diptera</taxon>
        <taxon>Nematocera</taxon>
        <taxon>Culicoidea</taxon>
        <taxon>Culicidae</taxon>
        <taxon>Anophelinae</taxon>
        <taxon>Anopheles</taxon>
    </lineage>
</organism>
<name>A0A2M4D1Z4_ANODA</name>
<sequence length="136" mass="15456">MFYLVVGFSWLVLSFLSVVRRLLPGGLVIYGRSIPVFHTTTLAATHKAQRCVSPSQRDVRSLLHRNRSTTAVVARSSMLQVRWRSWKTIIIFRAQDHQARDLAPCRGFYRGARVNTLFPTPGDPENTVRSVMCVLL</sequence>
<proteinExistence type="predicted"/>
<reference evidence="1" key="1">
    <citation type="submission" date="2018-01" db="EMBL/GenBank/DDBJ databases">
        <title>An insight into the sialome of Amazonian anophelines.</title>
        <authorList>
            <person name="Ribeiro J.M."/>
            <person name="Scarpassa V."/>
            <person name="Calvo E."/>
        </authorList>
    </citation>
    <scope>NUCLEOTIDE SEQUENCE</scope>
</reference>
<dbReference type="EMBL" id="GGFL01007388">
    <property type="protein sequence ID" value="MBW71566.1"/>
    <property type="molecule type" value="Transcribed_RNA"/>
</dbReference>
<dbReference type="AlphaFoldDB" id="A0A2M4D1Z4"/>
<evidence type="ECO:0000313" key="1">
    <source>
        <dbReference type="EMBL" id="MBW71566.1"/>
    </source>
</evidence>